<evidence type="ECO:0000256" key="3">
    <source>
        <dbReference type="ARBA" id="ARBA00061607"/>
    </source>
</evidence>
<dbReference type="InterPro" id="IPR050764">
    <property type="entry name" value="CbbQ/NirQ/NorQ/GpvN"/>
</dbReference>
<sequence>MPLAGWMGFAALYPSYGMTDPRRLERRQHKRRMTAPSDGVRYDNRMEEPTTLDQITALKRDAATTAASTPASASADTSHDSLATEFSALRRQVGETILGQRGLIDRLLIALLADGHLLVEGAPGLAKTTAVKELAAGLEGDFHRIQFTPDLLPADLTGTEVYRPQDGTFRFDRGPIFHNLLLADEVNRAPAKVQSALLEAMGERQVTVGRETYPLPRLFLVMATQNPIEQEGTYPLPEAQLDRFLMHVRVDYPDIDTERAILRLNREEARRDRAASPGVVLSQASVFAARHAILDLYMAPEVEDYLVHLVMATRKPEAYSPDLAGWLRFGASPRATIALDRCSRALAWLNGRSFVSPEDIQSLAPDVLRHRVLLSYEMEAEGRRPDDFIEALLARVPAP</sequence>
<dbReference type="Gene3D" id="1.10.8.80">
    <property type="entry name" value="Magnesium chelatase subunit I, C-Terminal domain"/>
    <property type="match status" value="1"/>
</dbReference>
<dbReference type="EMBL" id="FNNZ01000008">
    <property type="protein sequence ID" value="SDW78013.1"/>
    <property type="molecule type" value="Genomic_DNA"/>
</dbReference>
<organism evidence="7 8">
    <name type="scientific">Thiocapsa roseopersicina</name>
    <dbReference type="NCBI Taxonomy" id="1058"/>
    <lineage>
        <taxon>Bacteria</taxon>
        <taxon>Pseudomonadati</taxon>
        <taxon>Pseudomonadota</taxon>
        <taxon>Gammaproteobacteria</taxon>
        <taxon>Chromatiales</taxon>
        <taxon>Chromatiaceae</taxon>
        <taxon>Thiocapsa</taxon>
    </lineage>
</organism>
<dbReference type="AlphaFoldDB" id="A0A1H2WBF4"/>
<reference evidence="8" key="1">
    <citation type="submission" date="2016-10" db="EMBL/GenBank/DDBJ databases">
        <authorList>
            <person name="Varghese N."/>
            <person name="Submissions S."/>
        </authorList>
    </citation>
    <scope>NUCLEOTIDE SEQUENCE [LARGE SCALE GENOMIC DNA]</scope>
    <source>
        <strain evidence="8">DSM 217</strain>
    </source>
</reference>
<dbReference type="PANTHER" id="PTHR42759:SF1">
    <property type="entry name" value="MAGNESIUM-CHELATASE SUBUNIT CHLD"/>
    <property type="match status" value="1"/>
</dbReference>
<accession>A0A1H2WBF4</accession>
<dbReference type="FunFam" id="3.40.50.300:FF:000640">
    <property type="entry name" value="MoxR family ATPase"/>
    <property type="match status" value="1"/>
</dbReference>
<feature type="compositionally biased region" description="Low complexity" evidence="4">
    <location>
        <begin position="63"/>
        <end position="80"/>
    </location>
</feature>
<dbReference type="Pfam" id="PF17863">
    <property type="entry name" value="AAA_lid_2"/>
    <property type="match status" value="1"/>
</dbReference>
<dbReference type="InterPro" id="IPR027417">
    <property type="entry name" value="P-loop_NTPase"/>
</dbReference>
<dbReference type="PANTHER" id="PTHR42759">
    <property type="entry name" value="MOXR FAMILY PROTEIN"/>
    <property type="match status" value="1"/>
</dbReference>
<name>A0A1H2WBF4_THIRO</name>
<evidence type="ECO:0000256" key="1">
    <source>
        <dbReference type="ARBA" id="ARBA00022741"/>
    </source>
</evidence>
<feature type="domain" description="ATPase AAA-3" evidence="5">
    <location>
        <begin position="116"/>
        <end position="246"/>
    </location>
</feature>
<dbReference type="SUPFAM" id="SSF52540">
    <property type="entry name" value="P-loop containing nucleoside triphosphate hydrolases"/>
    <property type="match status" value="1"/>
</dbReference>
<proteinExistence type="inferred from homology"/>
<dbReference type="GO" id="GO:0005524">
    <property type="term" value="F:ATP binding"/>
    <property type="evidence" value="ECO:0007669"/>
    <property type="project" value="UniProtKB-KW"/>
</dbReference>
<evidence type="ECO:0000313" key="7">
    <source>
        <dbReference type="EMBL" id="SDW78013.1"/>
    </source>
</evidence>
<feature type="domain" description="ChlI/MoxR AAA lid" evidence="6">
    <location>
        <begin position="327"/>
        <end position="390"/>
    </location>
</feature>
<dbReference type="Pfam" id="PF07726">
    <property type="entry name" value="AAA_3"/>
    <property type="match status" value="1"/>
</dbReference>
<evidence type="ECO:0000256" key="2">
    <source>
        <dbReference type="ARBA" id="ARBA00022840"/>
    </source>
</evidence>
<dbReference type="Gene3D" id="3.40.50.300">
    <property type="entry name" value="P-loop containing nucleotide triphosphate hydrolases"/>
    <property type="match status" value="1"/>
</dbReference>
<evidence type="ECO:0000259" key="5">
    <source>
        <dbReference type="Pfam" id="PF07726"/>
    </source>
</evidence>
<keyword evidence="8" id="KW-1185">Reference proteome</keyword>
<keyword evidence="1" id="KW-0547">Nucleotide-binding</keyword>
<evidence type="ECO:0000256" key="4">
    <source>
        <dbReference type="SAM" id="MobiDB-lite"/>
    </source>
</evidence>
<protein>
    <submittedName>
        <fullName evidence="7">MoxR-like ATPase</fullName>
    </submittedName>
</protein>
<dbReference type="STRING" id="1058.SAMN05421783_108131"/>
<feature type="compositionally biased region" description="Basic residues" evidence="4">
    <location>
        <begin position="24"/>
        <end position="33"/>
    </location>
</feature>
<dbReference type="InterPro" id="IPR011703">
    <property type="entry name" value="ATPase_AAA-3"/>
</dbReference>
<gene>
    <name evidence="7" type="ORF">SAMN05421783_108131</name>
</gene>
<evidence type="ECO:0000259" key="6">
    <source>
        <dbReference type="Pfam" id="PF17863"/>
    </source>
</evidence>
<feature type="region of interest" description="Disordered" evidence="4">
    <location>
        <begin position="61"/>
        <end position="80"/>
    </location>
</feature>
<dbReference type="InterPro" id="IPR041628">
    <property type="entry name" value="ChlI/MoxR_AAA_lid"/>
</dbReference>
<dbReference type="Proteomes" id="UP000198816">
    <property type="component" value="Unassembled WGS sequence"/>
</dbReference>
<comment type="similarity">
    <text evidence="3">Belongs to the MoxR family.</text>
</comment>
<keyword evidence="2" id="KW-0067">ATP-binding</keyword>
<feature type="region of interest" description="Disordered" evidence="4">
    <location>
        <begin position="23"/>
        <end position="48"/>
    </location>
</feature>
<dbReference type="GO" id="GO:0016887">
    <property type="term" value="F:ATP hydrolysis activity"/>
    <property type="evidence" value="ECO:0007669"/>
    <property type="project" value="InterPro"/>
</dbReference>
<evidence type="ECO:0000313" key="8">
    <source>
        <dbReference type="Proteomes" id="UP000198816"/>
    </source>
</evidence>
<dbReference type="CDD" id="cd00009">
    <property type="entry name" value="AAA"/>
    <property type="match status" value="1"/>
</dbReference>